<name>A0A2A2EVL1_9GAMM</name>
<dbReference type="InterPro" id="IPR025139">
    <property type="entry name" value="DUF4062"/>
</dbReference>
<organism evidence="2 3">
    <name type="scientific">Halovibrio salipaludis</name>
    <dbReference type="NCBI Taxonomy" id="2032626"/>
    <lineage>
        <taxon>Bacteria</taxon>
        <taxon>Pseudomonadati</taxon>
        <taxon>Pseudomonadota</taxon>
        <taxon>Gammaproteobacteria</taxon>
        <taxon>Oceanospirillales</taxon>
        <taxon>Halomonadaceae</taxon>
        <taxon>Halovibrio</taxon>
    </lineage>
</organism>
<gene>
    <name evidence="2" type="ORF">CK501_15905</name>
</gene>
<evidence type="ECO:0000259" key="1">
    <source>
        <dbReference type="Pfam" id="PF13271"/>
    </source>
</evidence>
<evidence type="ECO:0000313" key="2">
    <source>
        <dbReference type="EMBL" id="PAU76419.1"/>
    </source>
</evidence>
<dbReference type="EMBL" id="NSKD01000012">
    <property type="protein sequence ID" value="PAU76419.1"/>
    <property type="molecule type" value="Genomic_DNA"/>
</dbReference>
<sequence>MDKRYQVFVSSTYADLANERQKVIQSLMEMDCIPAGMEIFPATDEEQLAFIKKVIDDCDYYLLIIGGRYGSTDENGLSYTEKEYDYAVESDIPVIALLHSDPGQIASSKTDQNDELAQRLEEFRDKVSKGRLVKFWDNADQLPGLVALSLSKTIKAHPAIGWIRADKAAPDSLYQQVSELSKENAELREKINEAPKAKKVKVENLADLDDTFVVFGEHTPTRGSLREQWSVELTWGEIFSFISPYLMETPNDIRVKRTIEDRAFRKTGNRCINKDIDDQCFQQIKIQLMALDLVKVQYAKTTSGSKALFWKMTDKGHETMVQRIALKKQ</sequence>
<dbReference type="OrthoDB" id="72299at2"/>
<proteinExistence type="predicted"/>
<dbReference type="RefSeq" id="WP_095618729.1">
    <property type="nucleotide sequence ID" value="NZ_NSKD01000012.1"/>
</dbReference>
<keyword evidence="3" id="KW-1185">Reference proteome</keyword>
<protein>
    <recommendedName>
        <fullName evidence="1">DUF4062 domain-containing protein</fullName>
    </recommendedName>
</protein>
<evidence type="ECO:0000313" key="3">
    <source>
        <dbReference type="Proteomes" id="UP000218896"/>
    </source>
</evidence>
<accession>A0A2A2EVL1</accession>
<feature type="domain" description="DUF4062" evidence="1">
    <location>
        <begin position="6"/>
        <end position="87"/>
    </location>
</feature>
<dbReference type="Pfam" id="PF13271">
    <property type="entry name" value="DUF4062"/>
    <property type="match status" value="1"/>
</dbReference>
<comment type="caution">
    <text evidence="2">The sequence shown here is derived from an EMBL/GenBank/DDBJ whole genome shotgun (WGS) entry which is preliminary data.</text>
</comment>
<dbReference type="AlphaFoldDB" id="A0A2A2EVL1"/>
<reference evidence="2 3" key="1">
    <citation type="submission" date="2017-08" db="EMBL/GenBank/DDBJ databases">
        <title>Halovibrio sewagensis sp. nov., isolated from wastewater of high salinity.</title>
        <authorList>
            <person name="Dong X."/>
            <person name="Zhang G."/>
        </authorList>
    </citation>
    <scope>NUCLEOTIDE SEQUENCE [LARGE SCALE GENOMIC DNA]</scope>
    <source>
        <strain evidence="2 3">YL5-2</strain>
    </source>
</reference>
<dbReference type="Proteomes" id="UP000218896">
    <property type="component" value="Unassembled WGS sequence"/>
</dbReference>